<keyword evidence="3" id="KW-1185">Reference proteome</keyword>
<accession>A0AAD2D1I7</accession>
<protein>
    <submittedName>
        <fullName evidence="2">Uncharacterized protein</fullName>
    </submittedName>
</protein>
<name>A0AAD2D1I7_EUPCR</name>
<reference evidence="2" key="1">
    <citation type="submission" date="2023-07" db="EMBL/GenBank/DDBJ databases">
        <authorList>
            <consortium name="AG Swart"/>
            <person name="Singh M."/>
            <person name="Singh A."/>
            <person name="Seah K."/>
            <person name="Emmerich C."/>
        </authorList>
    </citation>
    <scope>NUCLEOTIDE SEQUENCE</scope>
    <source>
        <strain evidence="2">DP1</strain>
    </source>
</reference>
<dbReference type="EMBL" id="CAMPGE010019090">
    <property type="protein sequence ID" value="CAI2377449.1"/>
    <property type="molecule type" value="Genomic_DNA"/>
</dbReference>
<proteinExistence type="predicted"/>
<evidence type="ECO:0000256" key="1">
    <source>
        <dbReference type="SAM" id="MobiDB-lite"/>
    </source>
</evidence>
<evidence type="ECO:0000313" key="2">
    <source>
        <dbReference type="EMBL" id="CAI2377449.1"/>
    </source>
</evidence>
<comment type="caution">
    <text evidence="2">The sequence shown here is derived from an EMBL/GenBank/DDBJ whole genome shotgun (WGS) entry which is preliminary data.</text>
</comment>
<evidence type="ECO:0000313" key="3">
    <source>
        <dbReference type="Proteomes" id="UP001295684"/>
    </source>
</evidence>
<feature type="region of interest" description="Disordered" evidence="1">
    <location>
        <begin position="1"/>
        <end position="62"/>
    </location>
</feature>
<gene>
    <name evidence="2" type="ORF">ECRASSUSDP1_LOCUS18835</name>
</gene>
<sequence length="271" mass="30820">MEKITQKARKMKGGLKQKSINLRPKLNKKRKNIFSETRIGKYSNSSSNHEETEGLPGRGIASPTPLRNFKKFAVSSRISQKNACNGSPPNLKNGSHHIRAIFNKRLNCLKKTKMMNIRNKFRSISPMGMIDTLLRRNKYEGLLPTQMKLTSRLTSKKKNLSRRVPCKKNNTGRRGSINKRCNLINESERAKPSFFSGRIPALNDQESGKDLKKRVLSDIFAIDIFGDLTSPRNAKKKCNMDLSKIVSDCELEAMKTNILANYDSSNRDFEL</sequence>
<feature type="compositionally biased region" description="Basic residues" evidence="1">
    <location>
        <begin position="1"/>
        <end position="15"/>
    </location>
</feature>
<dbReference type="Proteomes" id="UP001295684">
    <property type="component" value="Unassembled WGS sequence"/>
</dbReference>
<organism evidence="2 3">
    <name type="scientific">Euplotes crassus</name>
    <dbReference type="NCBI Taxonomy" id="5936"/>
    <lineage>
        <taxon>Eukaryota</taxon>
        <taxon>Sar</taxon>
        <taxon>Alveolata</taxon>
        <taxon>Ciliophora</taxon>
        <taxon>Intramacronucleata</taxon>
        <taxon>Spirotrichea</taxon>
        <taxon>Hypotrichia</taxon>
        <taxon>Euplotida</taxon>
        <taxon>Euplotidae</taxon>
        <taxon>Moneuplotes</taxon>
    </lineage>
</organism>
<dbReference type="AlphaFoldDB" id="A0AAD2D1I7"/>